<evidence type="ECO:0000256" key="1">
    <source>
        <dbReference type="ARBA" id="ARBA00022722"/>
    </source>
</evidence>
<dbReference type="PROSITE" id="PS51198">
    <property type="entry name" value="UVRD_HELICASE_ATP_BIND"/>
    <property type="match status" value="1"/>
</dbReference>
<comment type="catalytic activity">
    <reaction evidence="13">
        <text>ATP + H2O = ADP + phosphate + H(+)</text>
        <dbReference type="Rhea" id="RHEA:13065"/>
        <dbReference type="ChEBI" id="CHEBI:15377"/>
        <dbReference type="ChEBI" id="CHEBI:15378"/>
        <dbReference type="ChEBI" id="CHEBI:30616"/>
        <dbReference type="ChEBI" id="CHEBI:43474"/>
        <dbReference type="ChEBI" id="CHEBI:456216"/>
        <dbReference type="EC" id="5.6.2.4"/>
    </reaction>
</comment>
<evidence type="ECO:0000313" key="18">
    <source>
        <dbReference type="Proteomes" id="UP000217431"/>
    </source>
</evidence>
<dbReference type="Pfam" id="PF00580">
    <property type="entry name" value="UvrD-helicase"/>
    <property type="match status" value="1"/>
</dbReference>
<evidence type="ECO:0000256" key="13">
    <source>
        <dbReference type="ARBA" id="ARBA00048988"/>
    </source>
</evidence>
<dbReference type="PANTHER" id="PTHR11070">
    <property type="entry name" value="UVRD / RECB / PCRA DNA HELICASE FAMILY MEMBER"/>
    <property type="match status" value="1"/>
</dbReference>
<dbReference type="EC" id="5.6.2.4" evidence="12"/>
<dbReference type="PANTHER" id="PTHR11070:SF67">
    <property type="entry name" value="DNA 3'-5' HELICASE"/>
    <property type="match status" value="1"/>
</dbReference>
<dbReference type="GO" id="GO:0005829">
    <property type="term" value="C:cytosol"/>
    <property type="evidence" value="ECO:0007669"/>
    <property type="project" value="TreeGrafter"/>
</dbReference>
<evidence type="ECO:0000259" key="16">
    <source>
        <dbReference type="PROSITE" id="PS51217"/>
    </source>
</evidence>
<keyword evidence="1" id="KW-0540">Nuclease</keyword>
<keyword evidence="5 14" id="KW-0347">Helicase</keyword>
<keyword evidence="9" id="KW-0234">DNA repair</keyword>
<organism evidence="17 18">
    <name type="scientific">Prevotella intermedia</name>
    <dbReference type="NCBI Taxonomy" id="28131"/>
    <lineage>
        <taxon>Bacteria</taxon>
        <taxon>Pseudomonadati</taxon>
        <taxon>Bacteroidota</taxon>
        <taxon>Bacteroidia</taxon>
        <taxon>Bacteroidales</taxon>
        <taxon>Prevotellaceae</taxon>
        <taxon>Prevotella</taxon>
    </lineage>
</organism>
<evidence type="ECO:0000256" key="6">
    <source>
        <dbReference type="ARBA" id="ARBA00022839"/>
    </source>
</evidence>
<keyword evidence="2 14" id="KW-0547">Nucleotide-binding</keyword>
<gene>
    <name evidence="17" type="ORF">PIOMA14_I_0270</name>
</gene>
<dbReference type="InterPro" id="IPR014016">
    <property type="entry name" value="UvrD-like_ATP-bd"/>
</dbReference>
<dbReference type="Gene3D" id="1.10.3170.10">
    <property type="entry name" value="Recbcd, chain B, domain 2"/>
    <property type="match status" value="1"/>
</dbReference>
<evidence type="ECO:0000256" key="11">
    <source>
        <dbReference type="ARBA" id="ARBA00034617"/>
    </source>
</evidence>
<evidence type="ECO:0000256" key="4">
    <source>
        <dbReference type="ARBA" id="ARBA00022801"/>
    </source>
</evidence>
<evidence type="ECO:0000256" key="8">
    <source>
        <dbReference type="ARBA" id="ARBA00023125"/>
    </source>
</evidence>
<keyword evidence="8" id="KW-0238">DNA-binding</keyword>
<feature type="domain" description="UvrD-like helicase C-terminal" evidence="16">
    <location>
        <begin position="490"/>
        <end position="765"/>
    </location>
</feature>
<evidence type="ECO:0000256" key="10">
    <source>
        <dbReference type="ARBA" id="ARBA00023235"/>
    </source>
</evidence>
<evidence type="ECO:0000313" key="17">
    <source>
        <dbReference type="EMBL" id="BAU16779.1"/>
    </source>
</evidence>
<dbReference type="Gene3D" id="3.90.320.10">
    <property type="match status" value="1"/>
</dbReference>
<evidence type="ECO:0000256" key="5">
    <source>
        <dbReference type="ARBA" id="ARBA00022806"/>
    </source>
</evidence>
<dbReference type="GO" id="GO:0000725">
    <property type="term" value="P:recombinational repair"/>
    <property type="evidence" value="ECO:0007669"/>
    <property type="project" value="TreeGrafter"/>
</dbReference>
<dbReference type="Gene3D" id="3.40.50.300">
    <property type="entry name" value="P-loop containing nucleotide triphosphate hydrolases"/>
    <property type="match status" value="3"/>
</dbReference>
<evidence type="ECO:0000256" key="3">
    <source>
        <dbReference type="ARBA" id="ARBA00022763"/>
    </source>
</evidence>
<evidence type="ECO:0000256" key="9">
    <source>
        <dbReference type="ARBA" id="ARBA00023204"/>
    </source>
</evidence>
<dbReference type="InterPro" id="IPR014017">
    <property type="entry name" value="DNA_helicase_UvrD-like_C"/>
</dbReference>
<feature type="domain" description="UvrD-like helicase ATP-binding" evidence="15">
    <location>
        <begin position="1"/>
        <end position="466"/>
    </location>
</feature>
<evidence type="ECO:0000256" key="14">
    <source>
        <dbReference type="PROSITE-ProRule" id="PRU00560"/>
    </source>
</evidence>
<keyword evidence="3" id="KW-0227">DNA damage</keyword>
<evidence type="ECO:0000256" key="2">
    <source>
        <dbReference type="ARBA" id="ARBA00022741"/>
    </source>
</evidence>
<dbReference type="GO" id="GO:0004527">
    <property type="term" value="F:exonuclease activity"/>
    <property type="evidence" value="ECO:0007669"/>
    <property type="project" value="UniProtKB-KW"/>
</dbReference>
<dbReference type="GO" id="GO:0005524">
    <property type="term" value="F:ATP binding"/>
    <property type="evidence" value="ECO:0007669"/>
    <property type="project" value="UniProtKB-UniRule"/>
</dbReference>
<keyword evidence="4 14" id="KW-0378">Hydrolase</keyword>
<dbReference type="InterPro" id="IPR027417">
    <property type="entry name" value="P-loop_NTPase"/>
</dbReference>
<dbReference type="InterPro" id="IPR000212">
    <property type="entry name" value="DNA_helicase_UvrD/REP"/>
</dbReference>
<feature type="binding site" evidence="14">
    <location>
        <begin position="10"/>
        <end position="17"/>
    </location>
    <ligand>
        <name>ATP</name>
        <dbReference type="ChEBI" id="CHEBI:30616"/>
    </ligand>
</feature>
<dbReference type="Pfam" id="PF13361">
    <property type="entry name" value="UvrD_C"/>
    <property type="match status" value="1"/>
</dbReference>
<proteinExistence type="predicted"/>
<dbReference type="Proteomes" id="UP000217431">
    <property type="component" value="Chromosome I"/>
</dbReference>
<dbReference type="PROSITE" id="PS51217">
    <property type="entry name" value="UVRD_HELICASE_CTER"/>
    <property type="match status" value="1"/>
</dbReference>
<dbReference type="GO" id="GO:0043138">
    <property type="term" value="F:3'-5' DNA helicase activity"/>
    <property type="evidence" value="ECO:0007669"/>
    <property type="project" value="UniProtKB-EC"/>
</dbReference>
<dbReference type="SUPFAM" id="SSF52540">
    <property type="entry name" value="P-loop containing nucleoside triphosphate hydrolases"/>
    <property type="match status" value="1"/>
</dbReference>
<dbReference type="STRING" id="28131.BWX40_06600"/>
<evidence type="ECO:0000259" key="15">
    <source>
        <dbReference type="PROSITE" id="PS51198"/>
    </source>
</evidence>
<accession>A0A0S3UH12</accession>
<dbReference type="AlphaFoldDB" id="A0A0S3UH12"/>
<evidence type="ECO:0000256" key="12">
    <source>
        <dbReference type="ARBA" id="ARBA00034808"/>
    </source>
</evidence>
<dbReference type="RefSeq" id="WP_096404882.1">
    <property type="nucleotide sequence ID" value="NZ_AP014597.1"/>
</dbReference>
<dbReference type="InterPro" id="IPR011604">
    <property type="entry name" value="PDDEXK-like_dom_sf"/>
</dbReference>
<keyword evidence="10" id="KW-0413">Isomerase</keyword>
<sequence>MEKHLTVYKASAGSGKTFTLAVEYISLLVKDPENYRQILAVTFTNKATQEMKIRILSQLYGIANGLESSAQYFEKVREKTGMPDVVIRNNARFALTLLIHKYNNFRIQTIDAFFQQVLRNLAHELGQTANLRIDLDNEQIEGKAVDQMIESLEQGQPVLQWISSYINNSIEDNMGWNIIGKIKAFGLNIFKDFYKAHEAELKVLLNDTEDFGKYEKELRNRRNTIKNEFNEIAKDILNSLRNANEDIPANFARGLYSYIEACATASLSNETLKAAVVKAMENPDKWASSKCEKADKEIIKALAASSLCNKLKELVEYNDEHWNEFQSIRLTLSHLSQLRLLHAIADAVDNLNKDSNRFMLSNTQALLKELISDSDTPFIFEKIGARLKHIMIDEFQDTSTIQWKNFLALLNNCMAQELSQNLIVGDIKQSIYRWRQGDWRILNDIENEFPNQKIDLQTLDYNYRSEKRIINFNNAFWKECVDDTAEELEQSKIEKTEIVRKAYEDVAQKTHKAKDSGYVKIDLLPSKDYREAILDQLVGTIRELFDKGYSGKKQSEIAILIRSNNVIQDIVNRLLEAFGSEVNIVSDEAFRLDASLAVNVIISALHLLTHPEDNLTRGKLVKLYNQEVLKKPINDTDLLVSLPTHDDTDTEITDKKERHRLAYEQQVEKLNSALPKEYVENRELLLGMPIVDLVDKLFMLFSLDQLEGQSSYICTLYDTLNDYLQDHTADIDDFIKEWENTLSSKTIQSDEIEGIRIMTIHKSKGLEFKNVIIPFCDWQLEKSYTLWCETADKPKPFNKLPLLPIDFTKTGLLGTVFEDDYKEEHFQNTIDNMNMLYVAFTRASKNLFISGSRMGETALKDRKNNAPSKNRSQAIEVVLERISEQLEGSSLDFPDDVKSPIHFEYGTLDTATETEEKQKGDNPFLVMPEKHIVNIATYPQAANFRQSNKSREFIKGEDTDPTDKMRYIKIGNVLHQLFSTIYTTADIPLKLNELEQEGIIYNDEITSAQLRTKIEDAIKNEQVQEWFSDKWKLYNECTILEYDSDTDEMREHRPDRVMTNGEEIIVVDFKFGKEREEYKQQVQRYMEILNQMGNDNVSGYLWYVINNTIVKVNV</sequence>
<keyword evidence="7 14" id="KW-0067">ATP-binding</keyword>
<dbReference type="GO" id="GO:0003677">
    <property type="term" value="F:DNA binding"/>
    <property type="evidence" value="ECO:0007669"/>
    <property type="project" value="UniProtKB-KW"/>
</dbReference>
<keyword evidence="6" id="KW-0269">Exonuclease</keyword>
<evidence type="ECO:0000256" key="7">
    <source>
        <dbReference type="ARBA" id="ARBA00022840"/>
    </source>
</evidence>
<dbReference type="EMBL" id="AP014597">
    <property type="protein sequence ID" value="BAU16779.1"/>
    <property type="molecule type" value="Genomic_DNA"/>
</dbReference>
<protein>
    <recommendedName>
        <fullName evidence="12">DNA 3'-5' helicase</fullName>
        <ecNumber evidence="12">5.6.2.4</ecNumber>
    </recommendedName>
</protein>
<reference evidence="17 18" key="1">
    <citation type="journal article" date="2016" name="DNA Res.">
        <title>The complete genome sequencing of Prevotella intermedia strain OMA14 and a subsequent fine-scale, intra-species genomic comparison reveal an unusual amplification of conjugative and mobile transposons and identify a novel Prevotella-lineage-specific repeat.</title>
        <authorList>
            <person name="Naito M."/>
            <person name="Ogura Y."/>
            <person name="Itoh T."/>
            <person name="Shoji M."/>
            <person name="Okamoto M."/>
            <person name="Hayashi T."/>
            <person name="Nakayama K."/>
        </authorList>
    </citation>
    <scope>NUCLEOTIDE SEQUENCE [LARGE SCALE GENOMIC DNA]</scope>
    <source>
        <strain evidence="17 18">OMA14</strain>
    </source>
</reference>
<comment type="catalytic activity">
    <reaction evidence="11">
        <text>Couples ATP hydrolysis with the unwinding of duplex DNA by translocating in the 3'-5' direction.</text>
        <dbReference type="EC" id="5.6.2.4"/>
    </reaction>
</comment>
<name>A0A0S3UH12_PREIN</name>